<evidence type="ECO:0000313" key="2">
    <source>
        <dbReference type="Proteomes" id="UP000019149"/>
    </source>
</evidence>
<reference evidence="1 2" key="1">
    <citation type="journal article" date="2013" name="Nat. Genet.">
        <title>The genome of the hydatid tapeworm Echinococcus granulosus.</title>
        <authorList>
            <person name="Zheng H."/>
            <person name="Zhang W."/>
            <person name="Zhang L."/>
            <person name="Zhang Z."/>
            <person name="Li J."/>
            <person name="Lu G."/>
            <person name="Zhu Y."/>
            <person name="Wang Y."/>
            <person name="Huang Y."/>
            <person name="Liu J."/>
            <person name="Kang H."/>
            <person name="Chen J."/>
            <person name="Wang L."/>
            <person name="Chen A."/>
            <person name="Yu S."/>
            <person name="Gao Z."/>
            <person name="Jin L."/>
            <person name="Gu W."/>
            <person name="Wang Z."/>
            <person name="Zhao L."/>
            <person name="Shi B."/>
            <person name="Wen H."/>
            <person name="Lin R."/>
            <person name="Jones M.K."/>
            <person name="Brejova B."/>
            <person name="Vinar T."/>
            <person name="Zhao G."/>
            <person name="McManus D.P."/>
            <person name="Chen Z."/>
            <person name="Zhou Y."/>
            <person name="Wang S."/>
        </authorList>
    </citation>
    <scope>NUCLEOTIDE SEQUENCE [LARGE SCALE GENOMIC DNA]</scope>
</reference>
<dbReference type="Proteomes" id="UP000019149">
    <property type="component" value="Unassembled WGS sequence"/>
</dbReference>
<name>W6UMU3_ECHGR</name>
<organism evidence="1 2">
    <name type="scientific">Echinococcus granulosus</name>
    <name type="common">Hydatid tapeworm</name>
    <dbReference type="NCBI Taxonomy" id="6210"/>
    <lineage>
        <taxon>Eukaryota</taxon>
        <taxon>Metazoa</taxon>
        <taxon>Spiralia</taxon>
        <taxon>Lophotrochozoa</taxon>
        <taxon>Platyhelminthes</taxon>
        <taxon>Cestoda</taxon>
        <taxon>Eucestoda</taxon>
        <taxon>Cyclophyllidea</taxon>
        <taxon>Taeniidae</taxon>
        <taxon>Echinococcus</taxon>
        <taxon>Echinococcus granulosus group</taxon>
    </lineage>
</organism>
<proteinExistence type="predicted"/>
<dbReference type="EMBL" id="APAU02000044">
    <property type="protein sequence ID" value="EUB59437.1"/>
    <property type="molecule type" value="Genomic_DNA"/>
</dbReference>
<dbReference type="CTD" id="36341403"/>
<sequence length="89" mass="9847">MDEDEASPFLPSVLQSMNPLDEDCRSRGTLKYLPTSPSVVLIFFMESSDGRILGQTRITAHERKMGAKASGEEASRKFEPGNWIALSLT</sequence>
<dbReference type="KEGG" id="egl:EGR_05688"/>
<keyword evidence="2" id="KW-1185">Reference proteome</keyword>
<protein>
    <submittedName>
        <fullName evidence="1">Uncharacterized protein</fullName>
    </submittedName>
</protein>
<gene>
    <name evidence="1" type="ORF">EGR_05688</name>
</gene>
<dbReference type="RefSeq" id="XP_024350633.1">
    <property type="nucleotide sequence ID" value="XM_024494937.1"/>
</dbReference>
<dbReference type="GeneID" id="36341403"/>
<evidence type="ECO:0000313" key="1">
    <source>
        <dbReference type="EMBL" id="EUB59437.1"/>
    </source>
</evidence>
<dbReference type="AlphaFoldDB" id="W6UMU3"/>
<comment type="caution">
    <text evidence="1">The sequence shown here is derived from an EMBL/GenBank/DDBJ whole genome shotgun (WGS) entry which is preliminary data.</text>
</comment>
<accession>W6UMU3</accession>